<dbReference type="Proteomes" id="UP000799766">
    <property type="component" value="Unassembled WGS sequence"/>
</dbReference>
<feature type="non-terminal residue" evidence="1">
    <location>
        <position position="78"/>
    </location>
</feature>
<organism evidence="1 2">
    <name type="scientific">Lineolata rhizophorae</name>
    <dbReference type="NCBI Taxonomy" id="578093"/>
    <lineage>
        <taxon>Eukaryota</taxon>
        <taxon>Fungi</taxon>
        <taxon>Dikarya</taxon>
        <taxon>Ascomycota</taxon>
        <taxon>Pezizomycotina</taxon>
        <taxon>Dothideomycetes</taxon>
        <taxon>Dothideomycetes incertae sedis</taxon>
        <taxon>Lineolatales</taxon>
        <taxon>Lineolataceae</taxon>
        <taxon>Lineolata</taxon>
    </lineage>
</organism>
<keyword evidence="2" id="KW-1185">Reference proteome</keyword>
<evidence type="ECO:0000313" key="2">
    <source>
        <dbReference type="Proteomes" id="UP000799766"/>
    </source>
</evidence>
<gene>
    <name evidence="1" type="ORF">BDY21DRAFT_273152</name>
</gene>
<proteinExistence type="predicted"/>
<dbReference type="OrthoDB" id="2999773at2759"/>
<accession>A0A6A6PCJ8</accession>
<reference evidence="1" key="1">
    <citation type="journal article" date="2020" name="Stud. Mycol.">
        <title>101 Dothideomycetes genomes: a test case for predicting lifestyles and emergence of pathogens.</title>
        <authorList>
            <person name="Haridas S."/>
            <person name="Albert R."/>
            <person name="Binder M."/>
            <person name="Bloem J."/>
            <person name="Labutti K."/>
            <person name="Salamov A."/>
            <person name="Andreopoulos B."/>
            <person name="Baker S."/>
            <person name="Barry K."/>
            <person name="Bills G."/>
            <person name="Bluhm B."/>
            <person name="Cannon C."/>
            <person name="Castanera R."/>
            <person name="Culley D."/>
            <person name="Daum C."/>
            <person name="Ezra D."/>
            <person name="Gonzalez J."/>
            <person name="Henrissat B."/>
            <person name="Kuo A."/>
            <person name="Liang C."/>
            <person name="Lipzen A."/>
            <person name="Lutzoni F."/>
            <person name="Magnuson J."/>
            <person name="Mondo S."/>
            <person name="Nolan M."/>
            <person name="Ohm R."/>
            <person name="Pangilinan J."/>
            <person name="Park H.-J."/>
            <person name="Ramirez L."/>
            <person name="Alfaro M."/>
            <person name="Sun H."/>
            <person name="Tritt A."/>
            <person name="Yoshinaga Y."/>
            <person name="Zwiers L.-H."/>
            <person name="Turgeon B."/>
            <person name="Goodwin S."/>
            <person name="Spatafora J."/>
            <person name="Crous P."/>
            <person name="Grigoriev I."/>
        </authorList>
    </citation>
    <scope>NUCLEOTIDE SEQUENCE</scope>
    <source>
        <strain evidence="1">ATCC 16933</strain>
    </source>
</reference>
<dbReference type="Pfam" id="PF20174">
    <property type="entry name" value="DUF6540"/>
    <property type="match status" value="1"/>
</dbReference>
<evidence type="ECO:0000313" key="1">
    <source>
        <dbReference type="EMBL" id="KAF2461143.1"/>
    </source>
</evidence>
<sequence>MARTIYLADFSNGTKHAYWAIWIPTKGEQYVGKLLHATGNPATRFFLEFKSNYDFRTTRRGYQILALTQVHDRYVADT</sequence>
<dbReference type="EMBL" id="MU001672">
    <property type="protein sequence ID" value="KAF2461143.1"/>
    <property type="molecule type" value="Genomic_DNA"/>
</dbReference>
<dbReference type="InterPro" id="IPR046670">
    <property type="entry name" value="DUF6540"/>
</dbReference>
<dbReference type="AlphaFoldDB" id="A0A6A6PCJ8"/>
<name>A0A6A6PCJ8_9PEZI</name>
<protein>
    <submittedName>
        <fullName evidence="1">Uncharacterized protein</fullName>
    </submittedName>
</protein>